<reference evidence="1 2" key="1">
    <citation type="journal article" date="2013" name="Curr. Biol.">
        <title>Shared signatures of parasitism and phylogenomics unite Cryptomycota and microsporidia.</title>
        <authorList>
            <person name="James T.Y."/>
            <person name="Pelin A."/>
            <person name="Bonen L."/>
            <person name="Ahrendt S."/>
            <person name="Sain D."/>
            <person name="Corradi N."/>
            <person name="Stajich J.E."/>
        </authorList>
    </citation>
    <scope>NUCLEOTIDE SEQUENCE [LARGE SCALE GENOMIC DNA]</scope>
    <source>
        <strain evidence="1 2">CSF55</strain>
    </source>
</reference>
<keyword evidence="2" id="KW-1185">Reference proteome</keyword>
<gene>
    <name evidence="1" type="ORF">O9G_005010</name>
</gene>
<dbReference type="AlphaFoldDB" id="A0A075B3L8"/>
<name>A0A075B3L8_ROZAC</name>
<organism evidence="1 2">
    <name type="scientific">Rozella allomycis (strain CSF55)</name>
    <dbReference type="NCBI Taxonomy" id="988480"/>
    <lineage>
        <taxon>Eukaryota</taxon>
        <taxon>Fungi</taxon>
        <taxon>Fungi incertae sedis</taxon>
        <taxon>Cryptomycota</taxon>
        <taxon>Cryptomycota incertae sedis</taxon>
        <taxon>Rozella</taxon>
    </lineage>
</organism>
<dbReference type="HOGENOM" id="CLU_2224702_0_0_1"/>
<dbReference type="Proteomes" id="UP000030755">
    <property type="component" value="Unassembled WGS sequence"/>
</dbReference>
<proteinExistence type="predicted"/>
<evidence type="ECO:0000313" key="1">
    <source>
        <dbReference type="EMBL" id="EPZ35473.1"/>
    </source>
</evidence>
<sequence>MCRFAFCANTERGLKQWLDQLVSHQFIGRGHMTRKILLADLDQLVSHQTIGRGDMTRKILLADLGIRNTEIDIVYVWSRDGKENKRGRFDLGQNEYIAVSSTSSET</sequence>
<protein>
    <submittedName>
        <fullName evidence="1">Uncharacterized protein</fullName>
    </submittedName>
</protein>
<dbReference type="EMBL" id="KE560829">
    <property type="protein sequence ID" value="EPZ35473.1"/>
    <property type="molecule type" value="Genomic_DNA"/>
</dbReference>
<evidence type="ECO:0000313" key="2">
    <source>
        <dbReference type="Proteomes" id="UP000030755"/>
    </source>
</evidence>
<accession>A0A075B3L8</accession>